<name>A0A0S4N5F7_9BACT</name>
<dbReference type="SMART" id="SM00448">
    <property type="entry name" value="REC"/>
    <property type="match status" value="1"/>
</dbReference>
<dbReference type="EMBL" id="FAOO01000010">
    <property type="protein sequence ID" value="CUU06428.1"/>
    <property type="molecule type" value="Genomic_DNA"/>
</dbReference>
<dbReference type="PANTHER" id="PTHR44591:SF3">
    <property type="entry name" value="RESPONSE REGULATORY DOMAIN-CONTAINING PROTEIN"/>
    <property type="match status" value="1"/>
</dbReference>
<evidence type="ECO:0000259" key="3">
    <source>
        <dbReference type="PROSITE" id="PS50110"/>
    </source>
</evidence>
<feature type="modified residue" description="4-aspartylphosphate" evidence="2">
    <location>
        <position position="53"/>
    </location>
</feature>
<organism evidence="4 5">
    <name type="scientific">Candidatus Thermokryptus mobilis</name>
    <dbReference type="NCBI Taxonomy" id="1643428"/>
    <lineage>
        <taxon>Bacteria</taxon>
        <taxon>Pseudomonadati</taxon>
        <taxon>Candidatus Kryptoniota</taxon>
        <taxon>Candidatus Thermokryptus</taxon>
    </lineage>
</organism>
<evidence type="ECO:0000256" key="1">
    <source>
        <dbReference type="ARBA" id="ARBA00022553"/>
    </source>
</evidence>
<gene>
    <name evidence="4" type="ORF">JGI1_01510</name>
</gene>
<dbReference type="InterPro" id="IPR001789">
    <property type="entry name" value="Sig_transdc_resp-reg_receiver"/>
</dbReference>
<dbReference type="InterPro" id="IPR011006">
    <property type="entry name" value="CheY-like_superfamily"/>
</dbReference>
<dbReference type="Gene3D" id="3.40.50.2300">
    <property type="match status" value="1"/>
</dbReference>
<evidence type="ECO:0000256" key="2">
    <source>
        <dbReference type="PROSITE-ProRule" id="PRU00169"/>
    </source>
</evidence>
<dbReference type="PROSITE" id="PS50110">
    <property type="entry name" value="RESPONSE_REGULATORY"/>
    <property type="match status" value="1"/>
</dbReference>
<keyword evidence="5" id="KW-1185">Reference proteome</keyword>
<dbReference type="Proteomes" id="UP000320623">
    <property type="component" value="Unassembled WGS sequence"/>
</dbReference>
<dbReference type="AlphaFoldDB" id="A0A0S4N5F7"/>
<dbReference type="InterPro" id="IPR050595">
    <property type="entry name" value="Bact_response_regulator"/>
</dbReference>
<keyword evidence="1 2" id="KW-0597">Phosphoprotein</keyword>
<dbReference type="STRING" id="1643428.GCA_001442855_01477"/>
<dbReference type="GO" id="GO:0000160">
    <property type="term" value="P:phosphorelay signal transduction system"/>
    <property type="evidence" value="ECO:0007669"/>
    <property type="project" value="InterPro"/>
</dbReference>
<dbReference type="RefSeq" id="WP_140945253.1">
    <property type="nucleotide sequence ID" value="NZ_FAOO01000010.1"/>
</dbReference>
<dbReference type="PANTHER" id="PTHR44591">
    <property type="entry name" value="STRESS RESPONSE REGULATOR PROTEIN 1"/>
    <property type="match status" value="1"/>
</dbReference>
<dbReference type="OrthoDB" id="9115at2"/>
<feature type="domain" description="Response regulatory" evidence="3">
    <location>
        <begin position="4"/>
        <end position="118"/>
    </location>
</feature>
<sequence>MPKRILLVDDDELVRVTLKEFLTILGLEVVEAGNGSEGIKKAQQVEFQILITDYKMPDMTGIEMIREILKFKRDFKIVILSGYVGEITNEKLEGIEVTAILQKPADLGVLERIITQILADLNKTN</sequence>
<evidence type="ECO:0000313" key="5">
    <source>
        <dbReference type="Proteomes" id="UP000320623"/>
    </source>
</evidence>
<accession>A0A0S4N5F7</accession>
<dbReference type="CDD" id="cd00156">
    <property type="entry name" value="REC"/>
    <property type="match status" value="1"/>
</dbReference>
<evidence type="ECO:0000313" key="4">
    <source>
        <dbReference type="EMBL" id="CUU06428.1"/>
    </source>
</evidence>
<reference evidence="5" key="1">
    <citation type="submission" date="2015-11" db="EMBL/GenBank/DDBJ databases">
        <authorList>
            <person name="Varghese N."/>
        </authorList>
    </citation>
    <scope>NUCLEOTIDE SEQUENCE [LARGE SCALE GENOMIC DNA]</scope>
</reference>
<proteinExistence type="predicted"/>
<dbReference type="SUPFAM" id="SSF52172">
    <property type="entry name" value="CheY-like"/>
    <property type="match status" value="1"/>
</dbReference>
<protein>
    <submittedName>
        <fullName evidence="4">Two-component system, response regulator, stage 0 sporulation protein F</fullName>
    </submittedName>
</protein>
<dbReference type="Pfam" id="PF00072">
    <property type="entry name" value="Response_reg"/>
    <property type="match status" value="1"/>
</dbReference>